<comment type="catalytic activity">
    <reaction evidence="22">
        <text>DNA(n) + a 2'-deoxyribonucleoside 5'-triphosphate = DNA(n+1) + diphosphate</text>
        <dbReference type="Rhea" id="RHEA:22508"/>
        <dbReference type="Rhea" id="RHEA-COMP:17339"/>
        <dbReference type="Rhea" id="RHEA-COMP:17340"/>
        <dbReference type="ChEBI" id="CHEBI:33019"/>
        <dbReference type="ChEBI" id="CHEBI:61560"/>
        <dbReference type="ChEBI" id="CHEBI:173112"/>
        <dbReference type="EC" id="2.7.7.7"/>
    </reaction>
</comment>
<dbReference type="CDD" id="cd09272">
    <property type="entry name" value="RNase_HI_RT_Ty1"/>
    <property type="match status" value="1"/>
</dbReference>
<keyword evidence="17" id="KW-0239">DNA-directed DNA polymerase</keyword>
<name>A0A9Q3E344_9BASI</name>
<evidence type="ECO:0000256" key="4">
    <source>
        <dbReference type="ARBA" id="ARBA00022670"/>
    </source>
</evidence>
<dbReference type="InterPro" id="IPR054722">
    <property type="entry name" value="PolX-like_BBD"/>
</dbReference>
<keyword evidence="10" id="KW-0255">Endonuclease</keyword>
<dbReference type="GO" id="GO:0006508">
    <property type="term" value="P:proteolysis"/>
    <property type="evidence" value="ECO:0007669"/>
    <property type="project" value="UniProtKB-KW"/>
</dbReference>
<evidence type="ECO:0000256" key="17">
    <source>
        <dbReference type="ARBA" id="ARBA00022932"/>
    </source>
</evidence>
<dbReference type="InterPro" id="IPR013103">
    <property type="entry name" value="RVT_2"/>
</dbReference>
<dbReference type="GO" id="GO:0003887">
    <property type="term" value="F:DNA-directed DNA polymerase activity"/>
    <property type="evidence" value="ECO:0007669"/>
    <property type="project" value="UniProtKB-KW"/>
</dbReference>
<evidence type="ECO:0000256" key="13">
    <source>
        <dbReference type="ARBA" id="ARBA00022842"/>
    </source>
</evidence>
<dbReference type="GO" id="GO:0032196">
    <property type="term" value="P:transposition"/>
    <property type="evidence" value="ECO:0007669"/>
    <property type="project" value="UniProtKB-KW"/>
</dbReference>
<dbReference type="PROSITE" id="PS50994">
    <property type="entry name" value="INTEGRASE"/>
    <property type="match status" value="1"/>
</dbReference>
<keyword evidence="14" id="KW-0694">RNA-binding</keyword>
<gene>
    <name evidence="25" type="ORF">O181_053704</name>
</gene>
<evidence type="ECO:0000256" key="18">
    <source>
        <dbReference type="ARBA" id="ARBA00023113"/>
    </source>
</evidence>
<evidence type="ECO:0000256" key="20">
    <source>
        <dbReference type="ARBA" id="ARBA00023268"/>
    </source>
</evidence>
<dbReference type="InterPro" id="IPR012337">
    <property type="entry name" value="RNaseH-like_sf"/>
</dbReference>
<dbReference type="InterPro" id="IPR001584">
    <property type="entry name" value="Integrase_cat-core"/>
</dbReference>
<organism evidence="25 26">
    <name type="scientific">Austropuccinia psidii MF-1</name>
    <dbReference type="NCBI Taxonomy" id="1389203"/>
    <lineage>
        <taxon>Eukaryota</taxon>
        <taxon>Fungi</taxon>
        <taxon>Dikarya</taxon>
        <taxon>Basidiomycota</taxon>
        <taxon>Pucciniomycotina</taxon>
        <taxon>Pucciniomycetes</taxon>
        <taxon>Pucciniales</taxon>
        <taxon>Sphaerophragmiaceae</taxon>
        <taxon>Austropuccinia</taxon>
    </lineage>
</organism>
<keyword evidence="15" id="KW-0229">DNA integration</keyword>
<dbReference type="SUPFAM" id="SSF56672">
    <property type="entry name" value="DNA/RNA polymerases"/>
    <property type="match status" value="1"/>
</dbReference>
<keyword evidence="9" id="KW-0064">Aspartyl protease</keyword>
<keyword evidence="8" id="KW-0547">Nucleotide-binding</keyword>
<evidence type="ECO:0000313" key="25">
    <source>
        <dbReference type="EMBL" id="MBW0513989.1"/>
    </source>
</evidence>
<keyword evidence="2" id="KW-0815">Transposition</keyword>
<evidence type="ECO:0000256" key="2">
    <source>
        <dbReference type="ARBA" id="ARBA00022578"/>
    </source>
</evidence>
<dbReference type="EMBL" id="AVOT02023747">
    <property type="protein sequence ID" value="MBW0513989.1"/>
    <property type="molecule type" value="Genomic_DNA"/>
</dbReference>
<dbReference type="InterPro" id="IPR057670">
    <property type="entry name" value="SH3_retrovirus"/>
</dbReference>
<dbReference type="GO" id="GO:0003964">
    <property type="term" value="F:RNA-directed DNA polymerase activity"/>
    <property type="evidence" value="ECO:0007669"/>
    <property type="project" value="UniProtKB-KW"/>
</dbReference>
<keyword evidence="17" id="KW-0808">Transferase</keyword>
<keyword evidence="20" id="KW-0511">Multifunctional enzyme</keyword>
<dbReference type="GO" id="GO:0006310">
    <property type="term" value="P:DNA recombination"/>
    <property type="evidence" value="ECO:0007669"/>
    <property type="project" value="UniProtKB-KW"/>
</dbReference>
<proteinExistence type="predicted"/>
<evidence type="ECO:0000259" key="24">
    <source>
        <dbReference type="PROSITE" id="PS50994"/>
    </source>
</evidence>
<dbReference type="Proteomes" id="UP000765509">
    <property type="component" value="Unassembled WGS sequence"/>
</dbReference>
<keyword evidence="6" id="KW-0540">Nuclease</keyword>
<dbReference type="PANTHER" id="PTHR42648">
    <property type="entry name" value="TRANSPOSASE, PUTATIVE-RELATED"/>
    <property type="match status" value="1"/>
</dbReference>
<sequence>MVEYSIELAGKYKLSGSNFLDWKVRMTSILTFKKLYSLVTGTEDLDTASERDKLDPERRDLAFEIICINCDVKIAAQFSAEANNDPMTLWTSIDKYYQPKTIQNQTTYLKRIFSTQLQKNKLEETLTKLHENTRQLRSFIDDKTIKPSILLDSVVVMWTIRNLPEEYKTIGELWLKKCEIEKVTPLLKDTIEELHAYITRTEDDEATEKALSVQRNENQSKPKTKNRCSNTYHNPSAQQSEEECWKLHPEKRPKFDKPVKALLAKEKPLAVSYFVLDSGATTSMVNQLELFQSIEMKEQEIELADGSIIKALGCGTIQLEFKNIILTFSNTLYIPSLATNLISMTTFLRTHHIIKLLNKDEFEVIDRDMKQIVTGSLASGNLTLYYTPKVLSASAIPEYILTLHRAAGHPSLEYFRKMFPKRNIPQFDCITCSTCKMTKTPFSGNFPQATRKLEFLHMDLCGPISPPSVSGAQYIFKVLDGYSHFAWIFFLSAKSETKGILKNLIAKIERQSNNEVTNIVSDNGTEFVNSELQEFFNQKGISHLTTAPYTPQQNPFAERGNRTTINKARCLLKDSGMDASLWAEAANTAVYLENLTPSKNINFDTPFKKWFNREPSVRHLQPFGCLAITLKQKLESKFDEAGSQGVLLGYGETHRSYRIMDPGTGNVKITHHVKFLPNEFPFLKSKSTPIDHESFVLVPNQTDTPSSESSSSLQDQIDENTPHVAQENPSTKQSSSEKEQTTAQIPLPVYKGYSWVPEQESIPQNEIFGDVGNPGNILTHQRRPKHHANLADHLSSDPKTYQEAVNGPNSQEWKAAIKSELNNMTNHHVWIPTTSDQDVKPLSTTWVFKRKTDEDGNLSKFKARLCVRGFSQKEGIDYTEVFSPTGRLSSLRLLLTLCHINRYPIEQMDVRCAFLNGKPEEKLHIHRPLGYKDYPDTDVFLLKKSLYGLKQSPRCWHKVLKNTLITIGLVPCFTDPCLYYSKNREHPLLLFVHVDDLIFGGTWNETFKIKIKTFFEMEDLGTVKYALGIRINQQEEYISLVQDKFIHQILTEFSVDQVKPTLAPLPSNYKELKSLESNITIPPPFNYRRALGLLQYIVQCTRPDLSFATSFLSQFLENPKDVHYKALIHTLKYLSGTQKFMLKLGSNLMSHSKTQVFGFTDSDWGGGTEKKSFSGSLIYFYGALGWRAHKQKVVALSSAEAEYNALTESIQDLEWTKQLIFEVTNKEVSCTLHSDNQSAIAIASNPVYHHGTRHIDFRLHFIRSSLEKQSLNLKYIPTSKMPADLFTKNVPLNKALPHLKLIFNAPKLTNHVVSYLKEPLSKITPFQPFLDGLSYEMKSLMRRLSRCLYKTPPCNYFYPHLVCRLSVFTTRSLLVIRHYYSHLKSYLVCRLSVFTTRFDSVSPVPDIG</sequence>
<evidence type="ECO:0000256" key="1">
    <source>
        <dbReference type="ARBA" id="ARBA00002180"/>
    </source>
</evidence>
<keyword evidence="3" id="KW-1188">Viral release from host cell</keyword>
<dbReference type="Gene3D" id="3.30.420.10">
    <property type="entry name" value="Ribonuclease H-like superfamily/Ribonuclease H"/>
    <property type="match status" value="1"/>
</dbReference>
<evidence type="ECO:0000256" key="8">
    <source>
        <dbReference type="ARBA" id="ARBA00022741"/>
    </source>
</evidence>
<keyword evidence="18" id="KW-0917">Virion maturation</keyword>
<keyword evidence="19" id="KW-0233">DNA recombination</keyword>
<dbReference type="GO" id="GO:0015074">
    <property type="term" value="P:DNA integration"/>
    <property type="evidence" value="ECO:0007669"/>
    <property type="project" value="UniProtKB-KW"/>
</dbReference>
<dbReference type="GO" id="GO:0046872">
    <property type="term" value="F:metal ion binding"/>
    <property type="evidence" value="ECO:0007669"/>
    <property type="project" value="UniProtKB-KW"/>
</dbReference>
<evidence type="ECO:0000256" key="21">
    <source>
        <dbReference type="ARBA" id="ARBA00048173"/>
    </source>
</evidence>
<evidence type="ECO:0000256" key="16">
    <source>
        <dbReference type="ARBA" id="ARBA00022918"/>
    </source>
</evidence>
<evidence type="ECO:0000256" key="12">
    <source>
        <dbReference type="ARBA" id="ARBA00022840"/>
    </source>
</evidence>
<keyword evidence="13" id="KW-0460">Magnesium</keyword>
<protein>
    <recommendedName>
        <fullName evidence="24">Integrase catalytic domain-containing protein</fullName>
    </recommendedName>
</protein>
<dbReference type="GO" id="GO:0005634">
    <property type="term" value="C:nucleus"/>
    <property type="evidence" value="ECO:0007669"/>
    <property type="project" value="UniProtKB-ARBA"/>
</dbReference>
<keyword evidence="12" id="KW-0067">ATP-binding</keyword>
<feature type="region of interest" description="Disordered" evidence="23">
    <location>
        <begin position="723"/>
        <end position="743"/>
    </location>
</feature>
<evidence type="ECO:0000256" key="3">
    <source>
        <dbReference type="ARBA" id="ARBA00022612"/>
    </source>
</evidence>
<comment type="caution">
    <text evidence="25">The sequence shown here is derived from an EMBL/GenBank/DDBJ whole genome shotgun (WGS) entry which is preliminary data.</text>
</comment>
<dbReference type="PANTHER" id="PTHR42648:SF11">
    <property type="entry name" value="TRANSPOSON TY4-P GAG-POL POLYPROTEIN"/>
    <property type="match status" value="1"/>
</dbReference>
<evidence type="ECO:0000256" key="9">
    <source>
        <dbReference type="ARBA" id="ARBA00022750"/>
    </source>
</evidence>
<dbReference type="GO" id="GO:0003723">
    <property type="term" value="F:RNA binding"/>
    <property type="evidence" value="ECO:0007669"/>
    <property type="project" value="UniProtKB-KW"/>
</dbReference>
<feature type="domain" description="Integrase catalytic" evidence="24">
    <location>
        <begin position="443"/>
        <end position="614"/>
    </location>
</feature>
<dbReference type="Pfam" id="PF00665">
    <property type="entry name" value="rve"/>
    <property type="match status" value="1"/>
</dbReference>
<keyword evidence="11" id="KW-0378">Hydrolase</keyword>
<dbReference type="Pfam" id="PF07727">
    <property type="entry name" value="RVT_2"/>
    <property type="match status" value="1"/>
</dbReference>
<reference evidence="25" key="1">
    <citation type="submission" date="2021-03" db="EMBL/GenBank/DDBJ databases">
        <title>Draft genome sequence of rust myrtle Austropuccinia psidii MF-1, a brazilian biotype.</title>
        <authorList>
            <person name="Quecine M.C."/>
            <person name="Pachon D.M.R."/>
            <person name="Bonatelli M.L."/>
            <person name="Correr F.H."/>
            <person name="Franceschini L.M."/>
            <person name="Leite T.F."/>
            <person name="Margarido G.R.A."/>
            <person name="Almeida C.A."/>
            <person name="Ferrarezi J.A."/>
            <person name="Labate C.A."/>
        </authorList>
    </citation>
    <scope>NUCLEOTIDE SEQUENCE</scope>
    <source>
        <strain evidence="25">MF-1</strain>
    </source>
</reference>
<evidence type="ECO:0000256" key="22">
    <source>
        <dbReference type="ARBA" id="ARBA00049244"/>
    </source>
</evidence>
<feature type="region of interest" description="Disordered" evidence="23">
    <location>
        <begin position="205"/>
        <end position="242"/>
    </location>
</feature>
<feature type="compositionally biased region" description="Polar residues" evidence="23">
    <location>
        <begin position="213"/>
        <end position="239"/>
    </location>
</feature>
<keyword evidence="26" id="KW-1185">Reference proteome</keyword>
<dbReference type="InterPro" id="IPR043502">
    <property type="entry name" value="DNA/RNA_pol_sf"/>
</dbReference>
<evidence type="ECO:0000256" key="5">
    <source>
        <dbReference type="ARBA" id="ARBA00022695"/>
    </source>
</evidence>
<dbReference type="InterPro" id="IPR036397">
    <property type="entry name" value="RNaseH_sf"/>
</dbReference>
<evidence type="ECO:0000313" key="26">
    <source>
        <dbReference type="Proteomes" id="UP000765509"/>
    </source>
</evidence>
<dbReference type="OrthoDB" id="2506085at2759"/>
<evidence type="ECO:0000256" key="19">
    <source>
        <dbReference type="ARBA" id="ARBA00023172"/>
    </source>
</evidence>
<comment type="function">
    <text evidence="1">The aspartyl protease (PR) mediates the proteolytic cleavages of the Gag and Gag-Pol polyproteins after assembly of the VLP.</text>
</comment>
<evidence type="ECO:0000256" key="6">
    <source>
        <dbReference type="ARBA" id="ARBA00022722"/>
    </source>
</evidence>
<evidence type="ECO:0000256" key="14">
    <source>
        <dbReference type="ARBA" id="ARBA00022884"/>
    </source>
</evidence>
<keyword evidence="5" id="KW-0548">Nucleotidyltransferase</keyword>
<accession>A0A9Q3E344</accession>
<comment type="catalytic activity">
    <reaction evidence="21">
        <text>DNA(n) + a 2'-deoxyribonucleoside 5'-triphosphate = DNA(n+1) + diphosphate</text>
        <dbReference type="Rhea" id="RHEA:22508"/>
        <dbReference type="Rhea" id="RHEA-COMP:17339"/>
        <dbReference type="Rhea" id="RHEA-COMP:17340"/>
        <dbReference type="ChEBI" id="CHEBI:33019"/>
        <dbReference type="ChEBI" id="CHEBI:61560"/>
        <dbReference type="ChEBI" id="CHEBI:173112"/>
        <dbReference type="EC" id="2.7.7.49"/>
    </reaction>
</comment>
<dbReference type="GO" id="GO:0005524">
    <property type="term" value="F:ATP binding"/>
    <property type="evidence" value="ECO:0007669"/>
    <property type="project" value="UniProtKB-KW"/>
</dbReference>
<evidence type="ECO:0000256" key="23">
    <source>
        <dbReference type="SAM" id="MobiDB-lite"/>
    </source>
</evidence>
<keyword evidence="7" id="KW-0479">Metal-binding</keyword>
<evidence type="ECO:0000256" key="15">
    <source>
        <dbReference type="ARBA" id="ARBA00022908"/>
    </source>
</evidence>
<evidence type="ECO:0000256" key="7">
    <source>
        <dbReference type="ARBA" id="ARBA00022723"/>
    </source>
</evidence>
<dbReference type="InterPro" id="IPR039537">
    <property type="entry name" value="Retrotran_Ty1/copia-like"/>
</dbReference>
<keyword evidence="4" id="KW-0645">Protease</keyword>
<dbReference type="Pfam" id="PF25597">
    <property type="entry name" value="SH3_retrovirus"/>
    <property type="match status" value="1"/>
</dbReference>
<dbReference type="GO" id="GO:0004519">
    <property type="term" value="F:endonuclease activity"/>
    <property type="evidence" value="ECO:0007669"/>
    <property type="project" value="UniProtKB-KW"/>
</dbReference>
<evidence type="ECO:0000256" key="11">
    <source>
        <dbReference type="ARBA" id="ARBA00022801"/>
    </source>
</evidence>
<evidence type="ECO:0000256" key="10">
    <source>
        <dbReference type="ARBA" id="ARBA00022759"/>
    </source>
</evidence>
<keyword evidence="16" id="KW-0695">RNA-directed DNA polymerase</keyword>
<dbReference type="SUPFAM" id="SSF53098">
    <property type="entry name" value="Ribonuclease H-like"/>
    <property type="match status" value="1"/>
</dbReference>
<dbReference type="Pfam" id="PF22936">
    <property type="entry name" value="Pol_BBD"/>
    <property type="match status" value="1"/>
</dbReference>
<dbReference type="GO" id="GO:0004190">
    <property type="term" value="F:aspartic-type endopeptidase activity"/>
    <property type="evidence" value="ECO:0007669"/>
    <property type="project" value="UniProtKB-KW"/>
</dbReference>